<evidence type="ECO:0000259" key="4">
    <source>
        <dbReference type="PROSITE" id="PS51202"/>
    </source>
</evidence>
<feature type="domain" description="RCK N-terminal" evidence="3">
    <location>
        <begin position="260"/>
        <end position="381"/>
    </location>
</feature>
<dbReference type="PROSITE" id="PS51201">
    <property type="entry name" value="RCK_N"/>
    <property type="match status" value="1"/>
</dbReference>
<accession>A0A1G6N1Q9</accession>
<keyword evidence="2" id="KW-0472">Membrane</keyword>
<dbReference type="Pfam" id="PF07885">
    <property type="entry name" value="Ion_trans_2"/>
    <property type="match status" value="1"/>
</dbReference>
<dbReference type="SUPFAM" id="SSF116726">
    <property type="entry name" value="TrkA C-terminal domain-like"/>
    <property type="match status" value="1"/>
</dbReference>
<keyword evidence="5" id="KW-0407">Ion channel</keyword>
<feature type="transmembrane region" description="Helical" evidence="2">
    <location>
        <begin position="150"/>
        <end position="173"/>
    </location>
</feature>
<dbReference type="Gene3D" id="3.30.70.1450">
    <property type="entry name" value="Regulator of K+ conductance, C-terminal domain"/>
    <property type="match status" value="1"/>
</dbReference>
<dbReference type="InterPro" id="IPR036291">
    <property type="entry name" value="NAD(P)-bd_dom_sf"/>
</dbReference>
<dbReference type="EMBL" id="FMYU01000007">
    <property type="protein sequence ID" value="SDC61753.1"/>
    <property type="molecule type" value="Genomic_DNA"/>
</dbReference>
<evidence type="ECO:0000256" key="2">
    <source>
        <dbReference type="SAM" id="Phobius"/>
    </source>
</evidence>
<feature type="transmembrane region" description="Helical" evidence="2">
    <location>
        <begin position="213"/>
        <end position="238"/>
    </location>
</feature>
<dbReference type="PRINTS" id="PR00169">
    <property type="entry name" value="KCHANNEL"/>
</dbReference>
<dbReference type="PANTHER" id="PTHR43833:SF9">
    <property type="entry name" value="POTASSIUM CHANNEL PROTEIN YUGO-RELATED"/>
    <property type="match status" value="1"/>
</dbReference>
<feature type="transmembrane region" description="Helical" evidence="2">
    <location>
        <begin position="21"/>
        <end position="42"/>
    </location>
</feature>
<dbReference type="GO" id="GO:0005886">
    <property type="term" value="C:plasma membrane"/>
    <property type="evidence" value="ECO:0007669"/>
    <property type="project" value="UniProtKB-SubCell"/>
</dbReference>
<dbReference type="Pfam" id="PF02080">
    <property type="entry name" value="TrkA_C"/>
    <property type="match status" value="1"/>
</dbReference>
<name>A0A1G6N1Q9_9BACT</name>
<reference evidence="6" key="1">
    <citation type="submission" date="2016-10" db="EMBL/GenBank/DDBJ databases">
        <authorList>
            <person name="Varghese N."/>
            <person name="Submissions S."/>
        </authorList>
    </citation>
    <scope>NUCLEOTIDE SEQUENCE [LARGE SCALE GENOMIC DNA]</scope>
    <source>
        <strain evidence="6">DSM 8415</strain>
    </source>
</reference>
<comment type="subcellular location">
    <subcellularLocation>
        <location evidence="1">Cell membrane</location>
        <topology evidence="1">Multi-pass membrane protein</topology>
    </subcellularLocation>
</comment>
<dbReference type="InterPro" id="IPR050721">
    <property type="entry name" value="Trk_Ktr_HKT_K-transport"/>
</dbReference>
<sequence>MKVVDFLIKVRDILYINKISSYIFSLFMRLVLFVSIVSIMVYKGAKILGYNIIKPFFTTIEIFTISVIALEFIINYTTFFAVLIKKKEYSFKAFLNQALNTLFLANIVAMIPFYVLPYPYTLLVVLARLLQFGRFSKKIMELLNVIKSSFYELTWFFAIFAFFLFVSSISIYMAESPYNPAFRSLFNAFWWSIVTATTVGYGDIVPITQTGKIIASFLMIFGIVSIAMLTSIITSAFTRRIIESKLDKEALVQKKIDELVNHYIICGFGKITSLVAQQLRSNNLSFVIIEKDRDKANEAIKEGYLTINADAADEKVLLQAGIMRAKGLAILTNSDAENLYILISAKELNKEIFSIARVNARENEEEAIKRFKRLGATTISPYHTSATRVARMILAPNAADALFSIAGAKEAIEIDEIRIPKNSPYDGKMIKQTNIRSFYNLMIIALVKEFFNKNEQKIEKKLKFNPSGDDIISSSTILICVGLTQDLQRFKRDLGSS</sequence>
<gene>
    <name evidence="5" type="ORF">SAMN05660835_01087</name>
</gene>
<dbReference type="PANTHER" id="PTHR43833">
    <property type="entry name" value="POTASSIUM CHANNEL PROTEIN 2-RELATED-RELATED"/>
    <property type="match status" value="1"/>
</dbReference>
<feature type="transmembrane region" description="Helical" evidence="2">
    <location>
        <begin position="103"/>
        <end position="130"/>
    </location>
</feature>
<keyword evidence="2" id="KW-0812">Transmembrane</keyword>
<dbReference type="Gene3D" id="3.40.50.720">
    <property type="entry name" value="NAD(P)-binding Rossmann-like Domain"/>
    <property type="match status" value="1"/>
</dbReference>
<dbReference type="AlphaFoldDB" id="A0A1G6N1Q9"/>
<feature type="transmembrane region" description="Helical" evidence="2">
    <location>
        <begin position="62"/>
        <end position="83"/>
    </location>
</feature>
<proteinExistence type="predicted"/>
<dbReference type="RefSeq" id="WP_092128756.1">
    <property type="nucleotide sequence ID" value="NZ_FMYU01000007.1"/>
</dbReference>
<dbReference type="InterPro" id="IPR006037">
    <property type="entry name" value="RCK_C"/>
</dbReference>
<dbReference type="Proteomes" id="UP000199411">
    <property type="component" value="Unassembled WGS sequence"/>
</dbReference>
<protein>
    <submittedName>
        <fullName evidence="5">Voltage-gated potassium channel</fullName>
    </submittedName>
</protein>
<dbReference type="InterPro" id="IPR036721">
    <property type="entry name" value="RCK_C_sf"/>
</dbReference>
<organism evidence="5 6">
    <name type="scientific">Desulfurella multipotens</name>
    <dbReference type="NCBI Taxonomy" id="79269"/>
    <lineage>
        <taxon>Bacteria</taxon>
        <taxon>Pseudomonadati</taxon>
        <taxon>Campylobacterota</taxon>
        <taxon>Desulfurellia</taxon>
        <taxon>Desulfurellales</taxon>
        <taxon>Desulfurellaceae</taxon>
        <taxon>Desulfurella</taxon>
    </lineage>
</organism>
<feature type="transmembrane region" description="Helical" evidence="2">
    <location>
        <begin position="185"/>
        <end position="207"/>
    </location>
</feature>
<dbReference type="Pfam" id="PF02254">
    <property type="entry name" value="TrkA_N"/>
    <property type="match status" value="1"/>
</dbReference>
<feature type="domain" description="RCK C-terminal" evidence="4">
    <location>
        <begin position="400"/>
        <end position="496"/>
    </location>
</feature>
<keyword evidence="6" id="KW-1185">Reference proteome</keyword>
<keyword evidence="2" id="KW-1133">Transmembrane helix</keyword>
<dbReference type="InterPro" id="IPR013099">
    <property type="entry name" value="K_chnl_dom"/>
</dbReference>
<dbReference type="PROSITE" id="PS51202">
    <property type="entry name" value="RCK_C"/>
    <property type="match status" value="1"/>
</dbReference>
<dbReference type="OrthoDB" id="9781411at2"/>
<evidence type="ECO:0000313" key="6">
    <source>
        <dbReference type="Proteomes" id="UP000199411"/>
    </source>
</evidence>
<dbReference type="GO" id="GO:0008324">
    <property type="term" value="F:monoatomic cation transmembrane transporter activity"/>
    <property type="evidence" value="ECO:0007669"/>
    <property type="project" value="InterPro"/>
</dbReference>
<keyword evidence="5" id="KW-0813">Transport</keyword>
<dbReference type="InterPro" id="IPR003148">
    <property type="entry name" value="RCK_N"/>
</dbReference>
<dbReference type="GO" id="GO:0006813">
    <property type="term" value="P:potassium ion transport"/>
    <property type="evidence" value="ECO:0007669"/>
    <property type="project" value="InterPro"/>
</dbReference>
<keyword evidence="5" id="KW-0406">Ion transport</keyword>
<evidence type="ECO:0000313" key="5">
    <source>
        <dbReference type="EMBL" id="SDC61753.1"/>
    </source>
</evidence>
<evidence type="ECO:0000259" key="3">
    <source>
        <dbReference type="PROSITE" id="PS51201"/>
    </source>
</evidence>
<evidence type="ECO:0000256" key="1">
    <source>
        <dbReference type="ARBA" id="ARBA00004651"/>
    </source>
</evidence>
<dbReference type="SUPFAM" id="SSF81324">
    <property type="entry name" value="Voltage-gated potassium channels"/>
    <property type="match status" value="1"/>
</dbReference>
<dbReference type="Gene3D" id="1.10.287.70">
    <property type="match status" value="1"/>
</dbReference>
<dbReference type="SUPFAM" id="SSF51735">
    <property type="entry name" value="NAD(P)-binding Rossmann-fold domains"/>
    <property type="match status" value="1"/>
</dbReference>